<comment type="similarity">
    <text evidence="2">Belongs to the KdsC family.</text>
</comment>
<dbReference type="OrthoDB" id="9805604at2"/>
<dbReference type="SFLD" id="SFLDG01136">
    <property type="entry name" value="C1.6:_Phosphoserine_Phosphatas"/>
    <property type="match status" value="1"/>
</dbReference>
<keyword evidence="6 7" id="KW-0460">Magnesium</keyword>
<evidence type="ECO:0000256" key="6">
    <source>
        <dbReference type="ARBA" id="ARBA00022842"/>
    </source>
</evidence>
<evidence type="ECO:0000256" key="2">
    <source>
        <dbReference type="ARBA" id="ARBA00005893"/>
    </source>
</evidence>
<dbReference type="GO" id="GO:0046872">
    <property type="term" value="F:metal ion binding"/>
    <property type="evidence" value="ECO:0007669"/>
    <property type="project" value="UniProtKB-KW"/>
</dbReference>
<dbReference type="PIRSF" id="PIRSF006118">
    <property type="entry name" value="KDO8-P_Ptase"/>
    <property type="match status" value="1"/>
</dbReference>
<evidence type="ECO:0000313" key="9">
    <source>
        <dbReference type="Proteomes" id="UP000242687"/>
    </source>
</evidence>
<accession>A0A2H9VME6</accession>
<dbReference type="NCBIfam" id="TIGR01670">
    <property type="entry name" value="KdsC-phosphatas"/>
    <property type="match status" value="1"/>
</dbReference>
<dbReference type="FunFam" id="3.40.50.1000:FF:000029">
    <property type="entry name" value="3-deoxy-D-manno-octulosonate 8-phosphate phosphatase KdsC"/>
    <property type="match status" value="1"/>
</dbReference>
<dbReference type="Gene3D" id="3.40.50.1000">
    <property type="entry name" value="HAD superfamily/HAD-like"/>
    <property type="match status" value="1"/>
</dbReference>
<dbReference type="SFLD" id="SFLDG01138">
    <property type="entry name" value="C1.6.2:_Deoxy-d-mannose-octulo"/>
    <property type="match status" value="1"/>
</dbReference>
<organism evidence="8 9">
    <name type="scientific">Mucilaginibacter auburnensis</name>
    <dbReference type="NCBI Taxonomy" id="1457233"/>
    <lineage>
        <taxon>Bacteria</taxon>
        <taxon>Pseudomonadati</taxon>
        <taxon>Bacteroidota</taxon>
        <taxon>Sphingobacteriia</taxon>
        <taxon>Sphingobacteriales</taxon>
        <taxon>Sphingobacteriaceae</taxon>
        <taxon>Mucilaginibacter</taxon>
    </lineage>
</organism>
<keyword evidence="9" id="KW-1185">Reference proteome</keyword>
<dbReference type="Proteomes" id="UP000242687">
    <property type="component" value="Unassembled WGS sequence"/>
</dbReference>
<dbReference type="SFLD" id="SFLDS00003">
    <property type="entry name" value="Haloacid_Dehalogenase"/>
    <property type="match status" value="1"/>
</dbReference>
<dbReference type="InterPro" id="IPR010023">
    <property type="entry name" value="KdsC_fam"/>
</dbReference>
<dbReference type="PANTHER" id="PTHR21485:SF3">
    <property type="entry name" value="N-ACYLNEURAMINATE CYTIDYLYLTRANSFERASE"/>
    <property type="match status" value="1"/>
</dbReference>
<dbReference type="GO" id="GO:0008781">
    <property type="term" value="F:N-acylneuraminate cytidylyltransferase activity"/>
    <property type="evidence" value="ECO:0007669"/>
    <property type="project" value="TreeGrafter"/>
</dbReference>
<dbReference type="AlphaFoldDB" id="A0A2H9VME6"/>
<proteinExistence type="inferred from homology"/>
<sequence>MESFLSKLKDITTFVFDVDGVLTDGSVLLTDTGEQARAFNIKDGYALQLAVKCGYNVCAISGSRSKIAIMRLNSLGITDVYVGAQVKVDKLKLYMEEKHVIGSKVLYMGDDIPDLDVMKLVGLPTCPADAAEEIKEASLYVSPMVGGRGCVRDVIEKVLKVQGKWMSKESFSW</sequence>
<evidence type="ECO:0000313" key="8">
    <source>
        <dbReference type="EMBL" id="PJJ79484.1"/>
    </source>
</evidence>
<feature type="binding site" evidence="7">
    <location>
        <position position="19"/>
    </location>
    <ligand>
        <name>substrate</name>
    </ligand>
</feature>
<evidence type="ECO:0000256" key="5">
    <source>
        <dbReference type="ARBA" id="ARBA00022801"/>
    </source>
</evidence>
<comment type="caution">
    <text evidence="8">The sequence shown here is derived from an EMBL/GenBank/DDBJ whole genome shotgun (WGS) entry which is preliminary data.</text>
</comment>
<evidence type="ECO:0000256" key="3">
    <source>
        <dbReference type="ARBA" id="ARBA00011881"/>
    </source>
</evidence>
<protein>
    <submittedName>
        <fullName evidence="8">3-deoxy-D-manno-octulosonate 8-phosphate phosphatase (KDO 8-P phosphatase)</fullName>
    </submittedName>
</protein>
<evidence type="ECO:0000256" key="4">
    <source>
        <dbReference type="ARBA" id="ARBA00022723"/>
    </source>
</evidence>
<dbReference type="PANTHER" id="PTHR21485">
    <property type="entry name" value="HAD SUPERFAMILY MEMBERS CMAS AND KDSC"/>
    <property type="match status" value="1"/>
</dbReference>
<comment type="subunit">
    <text evidence="3">Homotetramer.</text>
</comment>
<comment type="cofactor">
    <cofactor evidence="1 7">
        <name>Mg(2+)</name>
        <dbReference type="ChEBI" id="CHEBI:18420"/>
    </cofactor>
</comment>
<feature type="binding site" evidence="7">
    <location>
        <position position="110"/>
    </location>
    <ligand>
        <name>Mg(2+)</name>
        <dbReference type="ChEBI" id="CHEBI:18420"/>
    </ligand>
</feature>
<keyword evidence="5" id="KW-0378">Hydrolase</keyword>
<dbReference type="SUPFAM" id="SSF56784">
    <property type="entry name" value="HAD-like"/>
    <property type="match status" value="1"/>
</dbReference>
<reference evidence="8 9" key="1">
    <citation type="submission" date="2017-11" db="EMBL/GenBank/DDBJ databases">
        <title>Genomic Encyclopedia of Archaeal and Bacterial Type Strains, Phase II (KMG-II): From Individual Species to Whole Genera.</title>
        <authorList>
            <person name="Goeker M."/>
        </authorList>
    </citation>
    <scope>NUCLEOTIDE SEQUENCE [LARGE SCALE GENOMIC DNA]</scope>
    <source>
        <strain evidence="8 9">DSM 28175</strain>
    </source>
</reference>
<dbReference type="RefSeq" id="WP_100341819.1">
    <property type="nucleotide sequence ID" value="NZ_PGFJ01000002.1"/>
</dbReference>
<dbReference type="EMBL" id="PGFJ01000002">
    <property type="protein sequence ID" value="PJJ79484.1"/>
    <property type="molecule type" value="Genomic_DNA"/>
</dbReference>
<keyword evidence="4 7" id="KW-0479">Metal-binding</keyword>
<feature type="binding site" evidence="7">
    <location>
        <position position="17"/>
    </location>
    <ligand>
        <name>Mg(2+)</name>
        <dbReference type="ChEBI" id="CHEBI:18420"/>
    </ligand>
</feature>
<name>A0A2H9VME6_9SPHI</name>
<dbReference type="InterPro" id="IPR023214">
    <property type="entry name" value="HAD_sf"/>
</dbReference>
<dbReference type="InterPro" id="IPR036412">
    <property type="entry name" value="HAD-like_sf"/>
</dbReference>
<dbReference type="GO" id="GO:0016788">
    <property type="term" value="F:hydrolase activity, acting on ester bonds"/>
    <property type="evidence" value="ECO:0007669"/>
    <property type="project" value="InterPro"/>
</dbReference>
<evidence type="ECO:0000256" key="7">
    <source>
        <dbReference type="PIRSR" id="PIRSR006118-2"/>
    </source>
</evidence>
<gene>
    <name evidence="8" type="ORF">CLV57_2618</name>
</gene>
<evidence type="ECO:0000256" key="1">
    <source>
        <dbReference type="ARBA" id="ARBA00001946"/>
    </source>
</evidence>
<dbReference type="InterPro" id="IPR050793">
    <property type="entry name" value="CMP-NeuNAc_synthase"/>
</dbReference>